<dbReference type="PIRSF" id="PIRSF001235">
    <property type="entry name" value="Amidase_carbamoylase"/>
    <property type="match status" value="1"/>
</dbReference>
<protein>
    <submittedName>
        <fullName evidence="4">N-carbamoyl-L-amino-acid hydrolase</fullName>
    </submittedName>
</protein>
<evidence type="ECO:0000313" key="4">
    <source>
        <dbReference type="EMBL" id="TCS85460.1"/>
    </source>
</evidence>
<reference evidence="4 5" key="1">
    <citation type="submission" date="2019-03" db="EMBL/GenBank/DDBJ databases">
        <title>Genomic Encyclopedia of Type Strains, Phase IV (KMG-IV): sequencing the most valuable type-strain genomes for metagenomic binning, comparative biology and taxonomic classification.</title>
        <authorList>
            <person name="Goeker M."/>
        </authorList>
    </citation>
    <scope>NUCLEOTIDE SEQUENCE [LARGE SCALE GENOMIC DNA]</scope>
    <source>
        <strain evidence="4 5">DSM 21100</strain>
    </source>
</reference>
<dbReference type="NCBIfam" id="NF006771">
    <property type="entry name" value="PRK09290.1-5"/>
    <property type="match status" value="1"/>
</dbReference>
<evidence type="ECO:0000256" key="3">
    <source>
        <dbReference type="PIRSR" id="PIRSR001235-1"/>
    </source>
</evidence>
<evidence type="ECO:0000313" key="5">
    <source>
        <dbReference type="Proteomes" id="UP000295807"/>
    </source>
</evidence>
<dbReference type="Proteomes" id="UP000295807">
    <property type="component" value="Unassembled WGS sequence"/>
</dbReference>
<gene>
    <name evidence="4" type="ORF">EDD80_11235</name>
</gene>
<dbReference type="Gene3D" id="3.40.630.10">
    <property type="entry name" value="Zn peptidases"/>
    <property type="match status" value="1"/>
</dbReference>
<dbReference type="AlphaFoldDB" id="A0A4R3KNB3"/>
<feature type="binding site" evidence="3">
    <location>
        <position position="223"/>
    </location>
    <ligand>
        <name>Zn(2+)</name>
        <dbReference type="ChEBI" id="CHEBI:29105"/>
        <label>1</label>
    </ligand>
</feature>
<feature type="binding site" evidence="3">
    <location>
        <position position="416"/>
    </location>
    <ligand>
        <name>Zn(2+)</name>
        <dbReference type="ChEBI" id="CHEBI:29105"/>
        <label>2</label>
    </ligand>
</feature>
<keyword evidence="2 4" id="KW-0378">Hydrolase</keyword>
<evidence type="ECO:0000256" key="2">
    <source>
        <dbReference type="ARBA" id="ARBA00022801"/>
    </source>
</evidence>
<dbReference type="SUPFAM" id="SSF53187">
    <property type="entry name" value="Zn-dependent exopeptidases"/>
    <property type="match status" value="1"/>
</dbReference>
<dbReference type="InterPro" id="IPR002933">
    <property type="entry name" value="Peptidase_M20"/>
</dbReference>
<keyword evidence="3" id="KW-0479">Metal-binding</keyword>
<sequence>MMLCRLKFHKPVRRGRLARSLQLNTAIQHDNMETLYKVNIERIERDLYELRKFGYNPADRGIYRPGLTEPDMEARRWLMEQFSANGLETHMDGAGNVIGRRGAAGKPAIAVGSHSDTVPCGGMFDGALGVIAGLECIRVMNEEGIETENPIEVISTSEEEGRFGGMLGAQALAGALTPDWIERAESADGELLKEALEKCGLSSAGVLRSRLSPGALLAFLELHIEQGPILDKERIPIGIVEGISGVFKWLIRLKGKADHAGTAPMNMRSDAFMGLADFAHEIYRIIDENGSDKSRLTIGRVELKPGYAHTIPGEVDFTLVGRDLDERIMFTLAEACRKVLSSIARKHKLMFEYEERSWLSPQDCHESVISAFEESAKQLGLPYKIMPSGAGHDVQFFSKLMPAGMVFVPSVNGVSHAPDEWTQWEDVENGANVLLNTLVRLSQQKQLLTA</sequence>
<feature type="binding site" evidence="3">
    <location>
        <position position="125"/>
    </location>
    <ligand>
        <name>Zn(2+)</name>
        <dbReference type="ChEBI" id="CHEBI:29105"/>
        <label>2</label>
    </ligand>
</feature>
<comment type="caution">
    <text evidence="4">The sequence shown here is derived from an EMBL/GenBank/DDBJ whole genome shotgun (WGS) entry which is preliminary data.</text>
</comment>
<dbReference type="RefSeq" id="WP_207910337.1">
    <property type="nucleotide sequence ID" value="NZ_SMAD01000012.1"/>
</dbReference>
<evidence type="ECO:0000256" key="1">
    <source>
        <dbReference type="ARBA" id="ARBA00006153"/>
    </source>
</evidence>
<dbReference type="InterPro" id="IPR036264">
    <property type="entry name" value="Bact_exopeptidase_dim_dom"/>
</dbReference>
<name>A0A4R3KNB3_9SPHI</name>
<dbReference type="EMBL" id="SMAD01000012">
    <property type="protein sequence ID" value="TCS85460.1"/>
    <property type="molecule type" value="Genomic_DNA"/>
</dbReference>
<dbReference type="PANTHER" id="PTHR32494:SF5">
    <property type="entry name" value="ALLANTOATE AMIDOHYDROLASE"/>
    <property type="match status" value="1"/>
</dbReference>
<dbReference type="PROSITE" id="PS00758">
    <property type="entry name" value="ARGE_DAPE_CPG2_1"/>
    <property type="match status" value="1"/>
</dbReference>
<feature type="binding site" evidence="3">
    <location>
        <position position="114"/>
    </location>
    <ligand>
        <name>Zn(2+)</name>
        <dbReference type="ChEBI" id="CHEBI:29105"/>
        <label>1</label>
    </ligand>
</feature>
<accession>A0A4R3KNB3</accession>
<keyword evidence="5" id="KW-1185">Reference proteome</keyword>
<feature type="binding site" evidence="3">
    <location>
        <position position="125"/>
    </location>
    <ligand>
        <name>Zn(2+)</name>
        <dbReference type="ChEBI" id="CHEBI:29105"/>
        <label>1</label>
    </ligand>
</feature>
<feature type="binding site" evidence="3">
    <location>
        <position position="160"/>
    </location>
    <ligand>
        <name>Zn(2+)</name>
        <dbReference type="ChEBI" id="CHEBI:29105"/>
        <label>2</label>
    </ligand>
</feature>
<dbReference type="Pfam" id="PF01546">
    <property type="entry name" value="Peptidase_M20"/>
    <property type="match status" value="1"/>
</dbReference>
<dbReference type="CDD" id="cd03884">
    <property type="entry name" value="M20_bAS"/>
    <property type="match status" value="1"/>
</dbReference>
<dbReference type="GO" id="GO:0046872">
    <property type="term" value="F:metal ion binding"/>
    <property type="evidence" value="ECO:0007669"/>
    <property type="project" value="UniProtKB-KW"/>
</dbReference>
<dbReference type="GO" id="GO:0016813">
    <property type="term" value="F:hydrolase activity, acting on carbon-nitrogen (but not peptide) bonds, in linear amidines"/>
    <property type="evidence" value="ECO:0007669"/>
    <property type="project" value="InterPro"/>
</dbReference>
<proteinExistence type="inferred from homology"/>
<comment type="similarity">
    <text evidence="1">Belongs to the peptidase M20 family.</text>
</comment>
<organism evidence="4 5">
    <name type="scientific">Anseongella ginsenosidimutans</name>
    <dbReference type="NCBI Taxonomy" id="496056"/>
    <lineage>
        <taxon>Bacteria</taxon>
        <taxon>Pseudomonadati</taxon>
        <taxon>Bacteroidota</taxon>
        <taxon>Sphingobacteriia</taxon>
        <taxon>Sphingobacteriales</taxon>
        <taxon>Sphingobacteriaceae</taxon>
        <taxon>Anseongella</taxon>
    </lineage>
</organism>
<dbReference type="PANTHER" id="PTHR32494">
    <property type="entry name" value="ALLANTOATE DEIMINASE-RELATED"/>
    <property type="match status" value="1"/>
</dbReference>
<comment type="cofactor">
    <cofactor evidence="3">
        <name>Zn(2+)</name>
        <dbReference type="ChEBI" id="CHEBI:29105"/>
    </cofactor>
    <text evidence="3">Binds 2 Zn(2+) ions per subunit.</text>
</comment>
<dbReference type="NCBIfam" id="TIGR01879">
    <property type="entry name" value="hydantase"/>
    <property type="match status" value="1"/>
</dbReference>
<dbReference type="Gene3D" id="3.30.70.360">
    <property type="match status" value="1"/>
</dbReference>
<dbReference type="SUPFAM" id="SSF55031">
    <property type="entry name" value="Bacterial exopeptidase dimerisation domain"/>
    <property type="match status" value="1"/>
</dbReference>
<keyword evidence="3" id="KW-0862">Zinc</keyword>
<dbReference type="InterPro" id="IPR001261">
    <property type="entry name" value="ArgE/DapE_CS"/>
</dbReference>
<dbReference type="InterPro" id="IPR010158">
    <property type="entry name" value="Amidase_Cbmase"/>
</dbReference>